<feature type="transmembrane region" description="Helical" evidence="5">
    <location>
        <begin position="139"/>
        <end position="156"/>
    </location>
</feature>
<evidence type="ECO:0000313" key="8">
    <source>
        <dbReference type="Proteomes" id="UP001164761"/>
    </source>
</evidence>
<dbReference type="RefSeq" id="WP_268005263.1">
    <property type="nucleotide sequence ID" value="NZ_BSUT01000001.1"/>
</dbReference>
<dbReference type="Pfam" id="PF13515">
    <property type="entry name" value="FUSC_2"/>
    <property type="match status" value="1"/>
</dbReference>
<comment type="subcellular location">
    <subcellularLocation>
        <location evidence="1">Membrane</location>
        <topology evidence="1">Multi-pass membrane protein</topology>
    </subcellularLocation>
</comment>
<keyword evidence="2 5" id="KW-0812">Transmembrane</keyword>
<reference evidence="7" key="1">
    <citation type="submission" date="2022-08" db="EMBL/GenBank/DDBJ databases">
        <title>Alicyclobacillus fastidiosus DSM 17978, complete genome.</title>
        <authorList>
            <person name="Wang Q."/>
            <person name="Cai R."/>
            <person name="Wang Z."/>
        </authorList>
    </citation>
    <scope>NUCLEOTIDE SEQUENCE</scope>
    <source>
        <strain evidence="7">DSM 17978</strain>
    </source>
</reference>
<feature type="transmembrane region" description="Helical" evidence="5">
    <location>
        <begin position="84"/>
        <end position="105"/>
    </location>
</feature>
<keyword evidence="8" id="KW-1185">Reference proteome</keyword>
<evidence type="ECO:0000313" key="7">
    <source>
        <dbReference type="EMBL" id="WAH41350.1"/>
    </source>
</evidence>
<feature type="domain" description="Integral membrane bound transporter" evidence="6">
    <location>
        <begin position="29"/>
        <end position="150"/>
    </location>
</feature>
<dbReference type="InterPro" id="IPR049453">
    <property type="entry name" value="Memb_transporter_dom"/>
</dbReference>
<evidence type="ECO:0000256" key="2">
    <source>
        <dbReference type="ARBA" id="ARBA00022692"/>
    </source>
</evidence>
<protein>
    <submittedName>
        <fullName evidence="7">FUSC family protein</fullName>
    </submittedName>
</protein>
<evidence type="ECO:0000256" key="3">
    <source>
        <dbReference type="ARBA" id="ARBA00022989"/>
    </source>
</evidence>
<name>A0ABY6ZF47_9BACL</name>
<dbReference type="Proteomes" id="UP001164761">
    <property type="component" value="Chromosome"/>
</dbReference>
<feature type="transmembrane region" description="Helical" evidence="5">
    <location>
        <begin position="111"/>
        <end position="127"/>
    </location>
</feature>
<evidence type="ECO:0000259" key="6">
    <source>
        <dbReference type="Pfam" id="PF13515"/>
    </source>
</evidence>
<accession>A0ABY6ZF47</accession>
<evidence type="ECO:0000256" key="1">
    <source>
        <dbReference type="ARBA" id="ARBA00004141"/>
    </source>
</evidence>
<gene>
    <name evidence="7" type="ORF">NZD89_24380</name>
</gene>
<evidence type="ECO:0000256" key="4">
    <source>
        <dbReference type="ARBA" id="ARBA00023136"/>
    </source>
</evidence>
<keyword evidence="3 5" id="KW-1133">Transmembrane helix</keyword>
<evidence type="ECO:0000256" key="5">
    <source>
        <dbReference type="SAM" id="Phobius"/>
    </source>
</evidence>
<sequence>MNNHANQGMIIFLEQSAIIWKMALGSAIVWELARLTGSKHPYLGPLTFILCLQATVGQSLRFALYRSLGTVIGVLLMDLFAKSLPVTAWSLALALLVSTALMKLFRANDLLIHQVALSILFVLYFENHSSGYAWDRAKDTLIGAAVSVVFILFLFPPNTLKKTQQAIDKVVQNLVGTANLVADLLQKNLPNTIRNTAGKLNALLDDVDQITESLKNVEQGAPFLVYVRRADLDKLTNRCHRLRDGCIHFVTLVRTFTDNMNQMERVQWSNRVRSLATEVPAYIYDDSSSESDAVSMPSTASNSPIVAFQPDVSEHELKEIINALRGFTDRSKV</sequence>
<organism evidence="7 8">
    <name type="scientific">Alicyclobacillus fastidiosus</name>
    <dbReference type="NCBI Taxonomy" id="392011"/>
    <lineage>
        <taxon>Bacteria</taxon>
        <taxon>Bacillati</taxon>
        <taxon>Bacillota</taxon>
        <taxon>Bacilli</taxon>
        <taxon>Bacillales</taxon>
        <taxon>Alicyclobacillaceae</taxon>
        <taxon>Alicyclobacillus</taxon>
    </lineage>
</organism>
<proteinExistence type="predicted"/>
<dbReference type="EMBL" id="CP104067">
    <property type="protein sequence ID" value="WAH41350.1"/>
    <property type="molecule type" value="Genomic_DNA"/>
</dbReference>
<keyword evidence="4 5" id="KW-0472">Membrane</keyword>